<dbReference type="EMBL" id="BSXW01000146">
    <property type="protein sequence ID" value="GMF13177.1"/>
    <property type="molecule type" value="Genomic_DNA"/>
</dbReference>
<keyword evidence="5" id="KW-1185">Reference proteome</keyword>
<evidence type="ECO:0000313" key="4">
    <source>
        <dbReference type="EMBL" id="GMF13177.1"/>
    </source>
</evidence>
<feature type="transmembrane region" description="Helical" evidence="2">
    <location>
        <begin position="803"/>
        <end position="826"/>
    </location>
</feature>
<dbReference type="Proteomes" id="UP001165083">
    <property type="component" value="Unassembled WGS sequence"/>
</dbReference>
<feature type="region of interest" description="Disordered" evidence="1">
    <location>
        <begin position="441"/>
        <end position="592"/>
    </location>
</feature>
<evidence type="ECO:0000256" key="2">
    <source>
        <dbReference type="SAM" id="Phobius"/>
    </source>
</evidence>
<feature type="compositionally biased region" description="Polar residues" evidence="1">
    <location>
        <begin position="450"/>
        <end position="462"/>
    </location>
</feature>
<keyword evidence="2" id="KW-1133">Transmembrane helix</keyword>
<feature type="compositionally biased region" description="Low complexity" evidence="1">
    <location>
        <begin position="522"/>
        <end position="535"/>
    </location>
</feature>
<feature type="compositionally biased region" description="Low complexity" evidence="1">
    <location>
        <begin position="692"/>
        <end position="706"/>
    </location>
</feature>
<feature type="compositionally biased region" description="Low complexity" evidence="1">
    <location>
        <begin position="634"/>
        <end position="680"/>
    </location>
</feature>
<comment type="caution">
    <text evidence="4">The sequence shown here is derived from an EMBL/GenBank/DDBJ whole genome shotgun (WGS) entry which is preliminary data.</text>
</comment>
<evidence type="ECO:0000313" key="5">
    <source>
        <dbReference type="Proteomes" id="UP001165083"/>
    </source>
</evidence>
<accession>A0A9W6WQ64</accession>
<keyword evidence="2" id="KW-0472">Membrane</keyword>
<keyword evidence="3" id="KW-0732">Signal</keyword>
<keyword evidence="2" id="KW-0812">Transmembrane</keyword>
<evidence type="ECO:0000256" key="1">
    <source>
        <dbReference type="SAM" id="MobiDB-lite"/>
    </source>
</evidence>
<evidence type="ECO:0000256" key="3">
    <source>
        <dbReference type="SAM" id="SignalP"/>
    </source>
</evidence>
<feature type="region of interest" description="Disordered" evidence="1">
    <location>
        <begin position="607"/>
        <end position="706"/>
    </location>
</feature>
<feature type="compositionally biased region" description="Polar residues" evidence="1">
    <location>
        <begin position="395"/>
        <end position="412"/>
    </location>
</feature>
<organism evidence="4 5">
    <name type="scientific">Phytophthora lilii</name>
    <dbReference type="NCBI Taxonomy" id="2077276"/>
    <lineage>
        <taxon>Eukaryota</taxon>
        <taxon>Sar</taxon>
        <taxon>Stramenopiles</taxon>
        <taxon>Oomycota</taxon>
        <taxon>Peronosporomycetes</taxon>
        <taxon>Peronosporales</taxon>
        <taxon>Peronosporaceae</taxon>
        <taxon>Phytophthora</taxon>
    </lineage>
</organism>
<name>A0A9W6WQ64_9STRA</name>
<dbReference type="AlphaFoldDB" id="A0A9W6WQ64"/>
<feature type="chain" id="PRO_5040794837" evidence="3">
    <location>
        <begin position="28"/>
        <end position="856"/>
    </location>
</feature>
<feature type="compositionally biased region" description="Polar residues" evidence="1">
    <location>
        <begin position="239"/>
        <end position="251"/>
    </location>
</feature>
<gene>
    <name evidence="4" type="ORF">Plil01_000367900</name>
</gene>
<feature type="compositionally biased region" description="Polar residues" evidence="1">
    <location>
        <begin position="612"/>
        <end position="627"/>
    </location>
</feature>
<protein>
    <submittedName>
        <fullName evidence="4">Unnamed protein product</fullName>
    </submittedName>
</protein>
<feature type="region of interest" description="Disordered" evidence="1">
    <location>
        <begin position="229"/>
        <end position="251"/>
    </location>
</feature>
<sequence>MVQWSVLLTSFGSSLLAANELVSRTRAIELTAVSVCQDATFQVPISRGVVCSGHGDQPLGVECPRAGDIALDECYPYLDSYNGEKCVAKEDAQCVYLDRRDAWGCTFPSTWCSSYLKVAPEETHAQHSCSWWDFDEDVNSASSSDSFDVGNQADCDQAWFSKTTVTTLYYCNGDLAISAPTQEQATAIPLTESDIPVYISASDPTQSTTSPTEMPTTAPVVGEENLTQSPETVIGSPAPSETPSQTEQTTRIPAFEETTEATITLPAEELTAPTITPQTPTYTESGSQSTLPVTQFPSEEPIITSTNEVSSASPNSTISSYTNVEAETPIYAPNETIPSSPIPASTIAITTAPETSNQTSITENFSWYSAPTPTAEVTISPAIIEPATPTPTPTVTDDSLSTEGTTSAPSQEWNVIPSATETLVPTSTEPLTTEELYVLKANTPRPKMRPSQSNYEPPTATDTQTPVPARTPTTAPSPYATAAPSPSSTEFVPPYDESASLDFDDVGTESKPTATPCTDSSANTTEAPMPTPTAALSLPSTKFVAPHDNSASLDSEDVGTESTPTATPCTSSPADTTEAPMPTPTAALSLPSTKFVPPYDASASLDFEDVGTESTPTATPCTSSQADTTEKEAPTSTPTSAQTATPTEENVYIEQTPTQSTMTDTTSSEMPSTEDPSTTEAPTTDKPATEVPTTTPQATERPTTEAPVATVATAQKDVMQDVQQEDEQQSYKQTSTTILPSATAAPTTRPPTKAPVMVPVSTTSTVQPAVTPCATSKTLSNKHLTLQASTQADLTTSITTVTISAAAVVAIIIAVGSIVVVSIAVIRVRGRYNMPPFTNTEERQFDHSIVVTPSDF</sequence>
<feature type="compositionally biased region" description="Low complexity" evidence="1">
    <location>
        <begin position="560"/>
        <end position="587"/>
    </location>
</feature>
<feature type="compositionally biased region" description="Polar residues" evidence="1">
    <location>
        <begin position="510"/>
        <end position="521"/>
    </location>
</feature>
<dbReference type="OrthoDB" id="129900at2759"/>
<feature type="compositionally biased region" description="Low complexity" evidence="1">
    <location>
        <begin position="463"/>
        <end position="489"/>
    </location>
</feature>
<feature type="signal peptide" evidence="3">
    <location>
        <begin position="1"/>
        <end position="27"/>
    </location>
</feature>
<proteinExistence type="predicted"/>
<reference evidence="4" key="1">
    <citation type="submission" date="2023-04" db="EMBL/GenBank/DDBJ databases">
        <title>Phytophthora lilii NBRC 32176.</title>
        <authorList>
            <person name="Ichikawa N."/>
            <person name="Sato H."/>
            <person name="Tonouchi N."/>
        </authorList>
    </citation>
    <scope>NUCLEOTIDE SEQUENCE</scope>
    <source>
        <strain evidence="4">NBRC 32176</strain>
    </source>
</reference>
<feature type="region of interest" description="Disordered" evidence="1">
    <location>
        <begin position="383"/>
        <end position="412"/>
    </location>
</feature>